<comment type="caution">
    <text evidence="2">The sequence shown here is derived from an EMBL/GenBank/DDBJ whole genome shotgun (WGS) entry which is preliminary data.</text>
</comment>
<keyword evidence="1" id="KW-0175">Coiled coil</keyword>
<gene>
    <name evidence="2" type="ORF">SEV965_LOCUS18804</name>
</gene>
<evidence type="ECO:0000256" key="1">
    <source>
        <dbReference type="SAM" id="Coils"/>
    </source>
</evidence>
<evidence type="ECO:0000313" key="3">
    <source>
        <dbReference type="Proteomes" id="UP000663889"/>
    </source>
</evidence>
<feature type="coiled-coil region" evidence="1">
    <location>
        <begin position="90"/>
        <end position="131"/>
    </location>
</feature>
<dbReference type="Proteomes" id="UP000663889">
    <property type="component" value="Unassembled WGS sequence"/>
</dbReference>
<dbReference type="AlphaFoldDB" id="A0A814T7V5"/>
<evidence type="ECO:0000313" key="2">
    <source>
        <dbReference type="EMBL" id="CAF1157827.1"/>
    </source>
</evidence>
<proteinExistence type="predicted"/>
<protein>
    <submittedName>
        <fullName evidence="2">Uncharacterized protein</fullName>
    </submittedName>
</protein>
<name>A0A814T7V5_9BILA</name>
<organism evidence="2 3">
    <name type="scientific">Rotaria sordida</name>
    <dbReference type="NCBI Taxonomy" id="392033"/>
    <lineage>
        <taxon>Eukaryota</taxon>
        <taxon>Metazoa</taxon>
        <taxon>Spiralia</taxon>
        <taxon>Gnathifera</taxon>
        <taxon>Rotifera</taxon>
        <taxon>Eurotatoria</taxon>
        <taxon>Bdelloidea</taxon>
        <taxon>Philodinida</taxon>
        <taxon>Philodinidae</taxon>
        <taxon>Rotaria</taxon>
    </lineage>
</organism>
<sequence>MSREIKQRIISIMPLYLSKECPAYSELIKAIEDIPDDKFYQVINDPLLYINQRIHYLLDEILFFINQHYPIPHEQGLQLDRFINEIKTICIDLIKNNETMKNDIVRLENRIECLENHIECLENDRIETKKRRAIAELLTPFVKEIRTMMINQHVPDCYYSKSIINACLLRSQGQSISWEVADFNRDNRQTNFNINIFNNFELIIKHQTDSLRLNYGTLLKFLLDKMDHNEAKHDTVKKFLRHNAHGNTSFNEYLSSIENDIVRLENRIEGLENHIECLENDRIETKKRRAIAELLTPFVKEIRTMMINQHVPDCYYSKSIINACLLRSQGQSISWEIADFNRDNRQTNFDINIFNNFELIIKHQTDSLRLNYDTLLEFLLDKMDRNEAKHDTVKKILRHNAHGNTSFNEYLSSIGISDAFDMNQKLCLENLYRNHFVAHYHTI</sequence>
<dbReference type="EMBL" id="CAJNOU010001137">
    <property type="protein sequence ID" value="CAF1157827.1"/>
    <property type="molecule type" value="Genomic_DNA"/>
</dbReference>
<accession>A0A814T7V5</accession>
<feature type="coiled-coil region" evidence="1">
    <location>
        <begin position="254"/>
        <end position="288"/>
    </location>
</feature>
<reference evidence="2" key="1">
    <citation type="submission" date="2021-02" db="EMBL/GenBank/DDBJ databases">
        <authorList>
            <person name="Nowell W R."/>
        </authorList>
    </citation>
    <scope>NUCLEOTIDE SEQUENCE</scope>
</reference>